<dbReference type="SUPFAM" id="SSF82199">
    <property type="entry name" value="SET domain"/>
    <property type="match status" value="1"/>
</dbReference>
<dbReference type="PANTHER" id="PTHR47332:SF4">
    <property type="entry name" value="SET DOMAIN-CONTAINING PROTEIN 5"/>
    <property type="match status" value="1"/>
</dbReference>
<dbReference type="AlphaFoldDB" id="J4G1H6"/>
<sequence>MGDDDGSLRYMVRGYSRDLPIRRPTSPILDEDQVSDSLRNVPFLVSEIPEKGMGLVAARLIATGAPFFTERPLFTQPSACTNSTILGELALHTRDEQREFFSLSNKYKSGRKVLPGLGIFRTNAVPCPIMKANCAEERLGLFFAAARLNHSCTPNVSRVWDSEEQVLKFYALRHIGPGEELCISYLDVLETRDERRAELWSHFGFECACSVCTLQGTALEESDYRRAAIRRLYNEMCTCTNEPEIGIQKASGWLNSVVELPEYSMIIRFNWPCSS</sequence>
<proteinExistence type="predicted"/>
<dbReference type="PROSITE" id="PS50280">
    <property type="entry name" value="SET"/>
    <property type="match status" value="1"/>
</dbReference>
<dbReference type="OrthoDB" id="265717at2759"/>
<dbReference type="InParanoid" id="J4G1H6"/>
<dbReference type="Pfam" id="PF00856">
    <property type="entry name" value="SET"/>
    <property type="match status" value="1"/>
</dbReference>
<dbReference type="STRING" id="599839.J4G1H6"/>
<dbReference type="RefSeq" id="XP_012179521.1">
    <property type="nucleotide sequence ID" value="XM_012324131.1"/>
</dbReference>
<dbReference type="InterPro" id="IPR053185">
    <property type="entry name" value="SET_domain_protein"/>
</dbReference>
<dbReference type="GeneID" id="24095149"/>
<dbReference type="Proteomes" id="UP000006352">
    <property type="component" value="Unassembled WGS sequence"/>
</dbReference>
<keyword evidence="3" id="KW-1185">Reference proteome</keyword>
<name>J4G1H6_9APHY</name>
<dbReference type="EMBL" id="HE796972">
    <property type="protein sequence ID" value="CCM00238.1"/>
    <property type="molecule type" value="Genomic_DNA"/>
</dbReference>
<dbReference type="SMART" id="SM00317">
    <property type="entry name" value="SET"/>
    <property type="match status" value="1"/>
</dbReference>
<dbReference type="PANTHER" id="PTHR47332">
    <property type="entry name" value="SET DOMAIN-CONTAINING PROTEIN 5"/>
    <property type="match status" value="1"/>
</dbReference>
<evidence type="ECO:0000313" key="2">
    <source>
        <dbReference type="EMBL" id="CCM00238.1"/>
    </source>
</evidence>
<organism evidence="2 3">
    <name type="scientific">Fibroporia radiculosa</name>
    <dbReference type="NCBI Taxonomy" id="599839"/>
    <lineage>
        <taxon>Eukaryota</taxon>
        <taxon>Fungi</taxon>
        <taxon>Dikarya</taxon>
        <taxon>Basidiomycota</taxon>
        <taxon>Agaricomycotina</taxon>
        <taxon>Agaricomycetes</taxon>
        <taxon>Polyporales</taxon>
        <taxon>Fibroporiaceae</taxon>
        <taxon>Fibroporia</taxon>
    </lineage>
</organism>
<evidence type="ECO:0000259" key="1">
    <source>
        <dbReference type="PROSITE" id="PS50280"/>
    </source>
</evidence>
<accession>J4G1H6</accession>
<protein>
    <recommendedName>
        <fullName evidence="1">SET domain-containing protein</fullName>
    </recommendedName>
</protein>
<reference evidence="2 3" key="1">
    <citation type="journal article" date="2012" name="Appl. Environ. Microbiol.">
        <title>Short-read sequencing for genomic analysis of the brown rot fungus Fibroporia radiculosa.</title>
        <authorList>
            <person name="Tang J.D."/>
            <person name="Perkins A.D."/>
            <person name="Sonstegard T.S."/>
            <person name="Schroeder S.G."/>
            <person name="Burgess S.C."/>
            <person name="Diehl S.V."/>
        </authorList>
    </citation>
    <scope>NUCLEOTIDE SEQUENCE [LARGE SCALE GENOMIC DNA]</scope>
    <source>
        <strain evidence="2 3">TFFH 294</strain>
    </source>
</reference>
<dbReference type="CDD" id="cd20071">
    <property type="entry name" value="SET_SMYD"/>
    <property type="match status" value="1"/>
</dbReference>
<dbReference type="HOGENOM" id="CLU_1012066_0_0_1"/>
<dbReference type="InterPro" id="IPR001214">
    <property type="entry name" value="SET_dom"/>
</dbReference>
<gene>
    <name evidence="2" type="ORF">FIBRA_02267</name>
</gene>
<dbReference type="FunCoup" id="J4G1H6">
    <property type="interactions" value="1"/>
</dbReference>
<evidence type="ECO:0000313" key="3">
    <source>
        <dbReference type="Proteomes" id="UP000006352"/>
    </source>
</evidence>
<dbReference type="Gene3D" id="2.170.270.10">
    <property type="entry name" value="SET domain"/>
    <property type="match status" value="1"/>
</dbReference>
<feature type="domain" description="SET" evidence="1">
    <location>
        <begin position="41"/>
        <end position="186"/>
    </location>
</feature>
<dbReference type="InterPro" id="IPR046341">
    <property type="entry name" value="SET_dom_sf"/>
</dbReference>